<evidence type="ECO:0000313" key="2">
    <source>
        <dbReference type="EMBL" id="CAE8583878.1"/>
    </source>
</evidence>
<proteinExistence type="predicted"/>
<dbReference type="Proteomes" id="UP000654075">
    <property type="component" value="Unassembled WGS sequence"/>
</dbReference>
<protein>
    <submittedName>
        <fullName evidence="2">Uncharacterized protein</fullName>
    </submittedName>
</protein>
<name>A0A813DCD6_POLGL</name>
<keyword evidence="3" id="KW-1185">Reference proteome</keyword>
<dbReference type="AlphaFoldDB" id="A0A813DCD6"/>
<evidence type="ECO:0000256" key="1">
    <source>
        <dbReference type="SAM" id="MobiDB-lite"/>
    </source>
</evidence>
<accession>A0A813DCD6</accession>
<feature type="region of interest" description="Disordered" evidence="1">
    <location>
        <begin position="207"/>
        <end position="231"/>
    </location>
</feature>
<organism evidence="2 3">
    <name type="scientific">Polarella glacialis</name>
    <name type="common">Dinoflagellate</name>
    <dbReference type="NCBI Taxonomy" id="89957"/>
    <lineage>
        <taxon>Eukaryota</taxon>
        <taxon>Sar</taxon>
        <taxon>Alveolata</taxon>
        <taxon>Dinophyceae</taxon>
        <taxon>Suessiales</taxon>
        <taxon>Suessiaceae</taxon>
        <taxon>Polarella</taxon>
    </lineage>
</organism>
<evidence type="ECO:0000313" key="3">
    <source>
        <dbReference type="Proteomes" id="UP000654075"/>
    </source>
</evidence>
<feature type="non-terminal residue" evidence="2">
    <location>
        <position position="301"/>
    </location>
</feature>
<reference evidence="2" key="1">
    <citation type="submission" date="2021-02" db="EMBL/GenBank/DDBJ databases">
        <authorList>
            <person name="Dougan E. K."/>
            <person name="Rhodes N."/>
            <person name="Thang M."/>
            <person name="Chan C."/>
        </authorList>
    </citation>
    <scope>NUCLEOTIDE SEQUENCE</scope>
</reference>
<comment type="caution">
    <text evidence="2">The sequence shown here is derived from an EMBL/GenBank/DDBJ whole genome shotgun (WGS) entry which is preliminary data.</text>
</comment>
<dbReference type="EMBL" id="CAJNNV010000918">
    <property type="protein sequence ID" value="CAE8583878.1"/>
    <property type="molecule type" value="Genomic_DNA"/>
</dbReference>
<feature type="compositionally biased region" description="Low complexity" evidence="1">
    <location>
        <begin position="207"/>
        <end position="226"/>
    </location>
</feature>
<gene>
    <name evidence="2" type="ORF">PGLA1383_LOCUS2826</name>
</gene>
<feature type="region of interest" description="Disordered" evidence="1">
    <location>
        <begin position="1"/>
        <end position="21"/>
    </location>
</feature>
<sequence length="301" mass="31748">MAPMHPTCREQDCLGPGGPTVDTDNAVRQPSSNLTCPSGFLPSTIACSQDASAPPLDEEALTVSGLFVENSNRLENPVLVQDGSRFGPAPVAASMGTGGHLITRTGMSVALASARVCLGLTVQAFRVDMVAAIESASQPAKRCQNCSWCPPSLWSHTTRLTIRSDVRQIRIYSHFGQCSSPRRADAQHAETQRFAVLRLMLRASSHASRASGESSGESSARGPSGEQVDPLWAADPCALDGSLRRSKAQKRPFAAGAQAVLTQGGQSRAELLAEQLEGLFGYGSAAKRSGGSGERRQTQGK</sequence>